<dbReference type="AlphaFoldDB" id="A0A1Y5PKB9"/>
<accession>A0A1Y5PKB9</accession>
<gene>
    <name evidence="3" type="ORF">MHPYR_70044</name>
</gene>
<evidence type="ECO:0000313" key="3">
    <source>
        <dbReference type="EMBL" id="SBS79123.1"/>
    </source>
</evidence>
<dbReference type="InterPro" id="IPR002878">
    <property type="entry name" value="ChsH2_C"/>
</dbReference>
<sequence>MTVTAHAIPVADYLSLGERPAINGVRCSQCDAVYLLRRSACSRCGADAFGGRERLGDSGVVMAATVVHRAPPGVHTPFVSGVVALDGGGYVRSNLTGAVDDPVATIGRRAVLRTHPVATDSRGVQAIGYEFEVGNQS</sequence>
<evidence type="ECO:0008006" key="4">
    <source>
        <dbReference type="Google" id="ProtNLM"/>
    </source>
</evidence>
<dbReference type="InterPro" id="IPR012340">
    <property type="entry name" value="NA-bd_OB-fold"/>
</dbReference>
<organism evidence="3">
    <name type="scientific">uncultured Mycobacterium sp</name>
    <dbReference type="NCBI Taxonomy" id="171292"/>
    <lineage>
        <taxon>Bacteria</taxon>
        <taxon>Bacillati</taxon>
        <taxon>Actinomycetota</taxon>
        <taxon>Actinomycetes</taxon>
        <taxon>Mycobacteriales</taxon>
        <taxon>Mycobacteriaceae</taxon>
        <taxon>Mycobacterium</taxon>
        <taxon>environmental samples</taxon>
    </lineage>
</organism>
<dbReference type="PANTHER" id="PTHR34075">
    <property type="entry name" value="BLR3430 PROTEIN"/>
    <property type="match status" value="1"/>
</dbReference>
<dbReference type="Pfam" id="PF01796">
    <property type="entry name" value="OB_ChsH2_C"/>
    <property type="match status" value="1"/>
</dbReference>
<dbReference type="PANTHER" id="PTHR34075:SF5">
    <property type="entry name" value="BLR3430 PROTEIN"/>
    <property type="match status" value="1"/>
</dbReference>
<feature type="domain" description="ChsH2 C-terminal OB-fold" evidence="1">
    <location>
        <begin position="54"/>
        <end position="110"/>
    </location>
</feature>
<dbReference type="EMBL" id="FLQS01000067">
    <property type="protein sequence ID" value="SBS79123.1"/>
    <property type="molecule type" value="Genomic_DNA"/>
</dbReference>
<reference evidence="3" key="1">
    <citation type="submission" date="2016-03" db="EMBL/GenBank/DDBJ databases">
        <authorList>
            <person name="Ploux O."/>
        </authorList>
    </citation>
    <scope>NUCLEOTIDE SEQUENCE</scope>
    <source>
        <strain evidence="3">UC10</strain>
    </source>
</reference>
<dbReference type="SUPFAM" id="SSF50249">
    <property type="entry name" value="Nucleic acid-binding proteins"/>
    <property type="match status" value="1"/>
</dbReference>
<feature type="domain" description="ChsH2 rubredoxin-like zinc ribbon" evidence="2">
    <location>
        <begin position="24"/>
        <end position="49"/>
    </location>
</feature>
<dbReference type="Pfam" id="PF12172">
    <property type="entry name" value="zf-ChsH2"/>
    <property type="match status" value="1"/>
</dbReference>
<dbReference type="InterPro" id="IPR022002">
    <property type="entry name" value="ChsH2_Znr"/>
</dbReference>
<dbReference type="InterPro" id="IPR052513">
    <property type="entry name" value="Thioester_dehydratase-like"/>
</dbReference>
<proteinExistence type="predicted"/>
<evidence type="ECO:0000259" key="2">
    <source>
        <dbReference type="Pfam" id="PF12172"/>
    </source>
</evidence>
<evidence type="ECO:0000259" key="1">
    <source>
        <dbReference type="Pfam" id="PF01796"/>
    </source>
</evidence>
<name>A0A1Y5PKB9_9MYCO</name>
<protein>
    <recommendedName>
        <fullName evidence="4">DUF35 domain-containing protein</fullName>
    </recommendedName>
</protein>